<dbReference type="EMBL" id="JASNVW010000003">
    <property type="protein sequence ID" value="MDK6028818.1"/>
    <property type="molecule type" value="Genomic_DNA"/>
</dbReference>
<reference evidence="5 6" key="1">
    <citation type="submission" date="2023-05" db="EMBL/GenBank/DDBJ databases">
        <title>A new hyperthermophilic archaea 'Ignisphaera cupida' sp. nov. and description of the family 'Ignisphaeraceae' fam. nov.</title>
        <authorList>
            <person name="Podosokorskaya O.A."/>
            <person name="Elcheninov A.G."/>
            <person name="Klukina A."/>
            <person name="Merkel A.Y."/>
        </authorList>
    </citation>
    <scope>NUCLEOTIDE SEQUENCE [LARGE SCALE GENOMIC DNA]</scope>
    <source>
        <strain evidence="5 6">4213-co</strain>
    </source>
</reference>
<dbReference type="GO" id="GO:0016491">
    <property type="term" value="F:oxidoreductase activity"/>
    <property type="evidence" value="ECO:0007669"/>
    <property type="project" value="UniProtKB-KW"/>
</dbReference>
<comment type="cofactor">
    <cofactor evidence="1">
        <name>FMN</name>
        <dbReference type="ChEBI" id="CHEBI:58210"/>
    </cofactor>
</comment>
<feature type="domain" description="Flavin reductase like" evidence="4">
    <location>
        <begin position="10"/>
        <end position="163"/>
    </location>
</feature>
<dbReference type="PANTHER" id="PTHR43567:SF1">
    <property type="entry name" value="FLAVOREDOXIN"/>
    <property type="match status" value="1"/>
</dbReference>
<dbReference type="Pfam" id="PF01613">
    <property type="entry name" value="Flavin_Reduct"/>
    <property type="match status" value="1"/>
</dbReference>
<comment type="caution">
    <text evidence="5">The sequence shown here is derived from an EMBL/GenBank/DDBJ whole genome shotgun (WGS) entry which is preliminary data.</text>
</comment>
<protein>
    <submittedName>
        <fullName evidence="5">Flavin reductase family protein</fullName>
        <ecNumber evidence="5">1.5.1.-</ecNumber>
    </submittedName>
</protein>
<evidence type="ECO:0000256" key="1">
    <source>
        <dbReference type="ARBA" id="ARBA00001917"/>
    </source>
</evidence>
<dbReference type="SMART" id="SM00903">
    <property type="entry name" value="Flavin_Reduct"/>
    <property type="match status" value="1"/>
</dbReference>
<sequence>MKSIDVFEALDLVPHPLVIVTAGDPEKPGRRGGMTAAWVSRVSWDPPLIAVAMSPKRYTYSLIKEFKAFAVNLVSKELENAAMNIFGNLSGREVDKFEKAGIKPLKAEKVVAPLIPSAPLILECKLVAEYPAGDHIIVVGEVVKAYKASNSPPMLWHESQAKQLK</sequence>
<evidence type="ECO:0000256" key="2">
    <source>
        <dbReference type="ARBA" id="ARBA00022630"/>
    </source>
</evidence>
<dbReference type="AlphaFoldDB" id="A0ABD4Z8C7"/>
<dbReference type="PANTHER" id="PTHR43567">
    <property type="entry name" value="FLAVOREDOXIN-RELATED-RELATED"/>
    <property type="match status" value="1"/>
</dbReference>
<accession>A0ABD4Z8C7</accession>
<evidence type="ECO:0000313" key="6">
    <source>
        <dbReference type="Proteomes" id="UP001529235"/>
    </source>
</evidence>
<evidence type="ECO:0000256" key="3">
    <source>
        <dbReference type="ARBA" id="ARBA00038054"/>
    </source>
</evidence>
<comment type="similarity">
    <text evidence="3">Belongs to the flavoredoxin family.</text>
</comment>
<dbReference type="Gene3D" id="2.30.110.10">
    <property type="entry name" value="Electron Transport, Fmn-binding Protein, Chain A"/>
    <property type="match status" value="1"/>
</dbReference>
<proteinExistence type="inferred from homology"/>
<dbReference type="InterPro" id="IPR002563">
    <property type="entry name" value="Flavin_Rdtase-like_dom"/>
</dbReference>
<dbReference type="SUPFAM" id="SSF50475">
    <property type="entry name" value="FMN-binding split barrel"/>
    <property type="match status" value="1"/>
</dbReference>
<dbReference type="RefSeq" id="WP_285273804.1">
    <property type="nucleotide sequence ID" value="NZ_JASNVW010000003.1"/>
</dbReference>
<keyword evidence="2" id="KW-0285">Flavoprotein</keyword>
<evidence type="ECO:0000259" key="4">
    <source>
        <dbReference type="SMART" id="SM00903"/>
    </source>
</evidence>
<organism evidence="5 6">
    <name type="scientific">Ignisphaera cupida</name>
    <dbReference type="NCBI Taxonomy" id="3050454"/>
    <lineage>
        <taxon>Archaea</taxon>
        <taxon>Thermoproteota</taxon>
        <taxon>Thermoprotei</taxon>
        <taxon>Desulfurococcales</taxon>
        <taxon>Desulfurococcaceae</taxon>
        <taxon>Ignisphaera</taxon>
    </lineage>
</organism>
<evidence type="ECO:0000313" key="5">
    <source>
        <dbReference type="EMBL" id="MDK6028818.1"/>
    </source>
</evidence>
<dbReference type="Proteomes" id="UP001529235">
    <property type="component" value="Unassembled WGS sequence"/>
</dbReference>
<gene>
    <name evidence="5" type="ORF">QPL79_05525</name>
</gene>
<name>A0ABD4Z8C7_9CREN</name>
<dbReference type="InterPro" id="IPR012349">
    <property type="entry name" value="Split_barrel_FMN-bd"/>
</dbReference>
<keyword evidence="6" id="KW-1185">Reference proteome</keyword>
<dbReference type="InterPro" id="IPR052174">
    <property type="entry name" value="Flavoredoxin"/>
</dbReference>
<dbReference type="EC" id="1.5.1.-" evidence="5"/>
<keyword evidence="5" id="KW-0560">Oxidoreductase</keyword>